<gene>
    <name evidence="2" type="primary">Aste57867_16222</name>
    <name evidence="1" type="ORF">As57867_016165</name>
    <name evidence="2" type="ORF">ASTE57867_16222</name>
</gene>
<keyword evidence="3" id="KW-1185">Reference proteome</keyword>
<evidence type="ECO:0000313" key="1">
    <source>
        <dbReference type="EMBL" id="KAF0692711.1"/>
    </source>
</evidence>
<reference evidence="2 3" key="1">
    <citation type="submission" date="2019-03" db="EMBL/GenBank/DDBJ databases">
        <authorList>
            <person name="Gaulin E."/>
            <person name="Dumas B."/>
        </authorList>
    </citation>
    <scope>NUCLEOTIDE SEQUENCE [LARGE SCALE GENOMIC DNA]</scope>
    <source>
        <strain evidence="2">CBS 568.67</strain>
    </source>
</reference>
<dbReference type="Proteomes" id="UP000332933">
    <property type="component" value="Unassembled WGS sequence"/>
</dbReference>
<dbReference type="EMBL" id="CAADRA010005875">
    <property type="protein sequence ID" value="VFT93000.1"/>
    <property type="molecule type" value="Genomic_DNA"/>
</dbReference>
<proteinExistence type="predicted"/>
<name>A0A485L6A4_9STRA</name>
<evidence type="ECO:0000313" key="3">
    <source>
        <dbReference type="Proteomes" id="UP000332933"/>
    </source>
</evidence>
<organism evidence="2 3">
    <name type="scientific">Aphanomyces stellatus</name>
    <dbReference type="NCBI Taxonomy" id="120398"/>
    <lineage>
        <taxon>Eukaryota</taxon>
        <taxon>Sar</taxon>
        <taxon>Stramenopiles</taxon>
        <taxon>Oomycota</taxon>
        <taxon>Saprolegniomycetes</taxon>
        <taxon>Saprolegniales</taxon>
        <taxon>Verrucalvaceae</taxon>
        <taxon>Aphanomyces</taxon>
    </lineage>
</organism>
<sequence length="83" mass="9494">MVRFTHAQMKKMTRRVVDESTECQPEFLAFVTALAKHDWELNKCGREWRDITGCVSKMNGPGGAKKKSTLNHLVLRAVNKKHP</sequence>
<dbReference type="AlphaFoldDB" id="A0A485L6A4"/>
<accession>A0A485L6A4</accession>
<protein>
    <submittedName>
        <fullName evidence="2">Aste57867_16222 protein</fullName>
    </submittedName>
</protein>
<evidence type="ECO:0000313" key="2">
    <source>
        <dbReference type="EMBL" id="VFT93000.1"/>
    </source>
</evidence>
<reference evidence="1" key="2">
    <citation type="submission" date="2019-06" db="EMBL/GenBank/DDBJ databases">
        <title>Genomics analysis of Aphanomyces spp. identifies a new class of oomycete effector associated with host adaptation.</title>
        <authorList>
            <person name="Gaulin E."/>
        </authorList>
    </citation>
    <scope>NUCLEOTIDE SEQUENCE</scope>
    <source>
        <strain evidence="1">CBS 578.67</strain>
    </source>
</reference>
<dbReference type="EMBL" id="VJMH01005854">
    <property type="protein sequence ID" value="KAF0692711.1"/>
    <property type="molecule type" value="Genomic_DNA"/>
</dbReference>
<dbReference type="OrthoDB" id="150246at2759"/>